<evidence type="ECO:0000256" key="5">
    <source>
        <dbReference type="ARBA" id="ARBA00022755"/>
    </source>
</evidence>
<dbReference type="Gene3D" id="3.30.1490.20">
    <property type="entry name" value="ATP-grasp fold, A domain"/>
    <property type="match status" value="1"/>
</dbReference>
<evidence type="ECO:0000256" key="7">
    <source>
        <dbReference type="ARBA" id="ARBA00038345"/>
    </source>
</evidence>
<dbReference type="SUPFAM" id="SSF56059">
    <property type="entry name" value="Glutathione synthetase ATP-binding domain-like"/>
    <property type="match status" value="1"/>
</dbReference>
<name>A0A1H5YGI8_9BACT</name>
<evidence type="ECO:0000256" key="3">
    <source>
        <dbReference type="ARBA" id="ARBA00022598"/>
    </source>
</evidence>
<gene>
    <name evidence="10" type="primary">purD</name>
    <name evidence="13" type="ORF">SAMN05421819_2286</name>
</gene>
<organism evidence="13 14">
    <name type="scientific">Bryocella elongata</name>
    <dbReference type="NCBI Taxonomy" id="863522"/>
    <lineage>
        <taxon>Bacteria</taxon>
        <taxon>Pseudomonadati</taxon>
        <taxon>Acidobacteriota</taxon>
        <taxon>Terriglobia</taxon>
        <taxon>Terriglobales</taxon>
        <taxon>Acidobacteriaceae</taxon>
        <taxon>Bryocella</taxon>
    </lineage>
</organism>
<evidence type="ECO:0000256" key="1">
    <source>
        <dbReference type="ARBA" id="ARBA00005174"/>
    </source>
</evidence>
<dbReference type="SUPFAM" id="SSF51246">
    <property type="entry name" value="Rudiment single hybrid motif"/>
    <property type="match status" value="1"/>
</dbReference>
<dbReference type="InterPro" id="IPR016185">
    <property type="entry name" value="PreATP-grasp_dom_sf"/>
</dbReference>
<evidence type="ECO:0000256" key="8">
    <source>
        <dbReference type="ARBA" id="ARBA00042242"/>
    </source>
</evidence>
<sequence>MAPDRSAYAMTPSASNEIILIVGSGAREHAIAEALARSSPQPKLICFGSARNPGIARLCSSYAVGSMSIAAPIAAFAKEHGATLAIIGPEAPLAVGTADALWAAGIPTVGPTQSLARIESSKAFTRELLAKYGIPGNPFFQRFDAAEFLADEGDLTAVLRQWDGQHVIKDDGLAGGKGVKVCGDHLHSLEESLAFCRELAALGHPFVVEEKLEGEEFSLISFCDGRTLAHMPAVQDHKRAFEGDKGPNTGGMGTYSDADHSLPFLRADDITAARKINEQVAAALAAECGAPYQGILYGGFMATRDGVRLIEYNARFGDPECLNLLTLLESDFVAICRAIARQGLADVTVEFSQLASVCKYVVPEGYPEAPRKGDQVRLPEQIPGSAQLYLGAVDEVDGILVGTGSRTVAVVATAETLAAAELVAEQVIATIPGPFFHRADIGTKALIQRRIDHMTRLRH</sequence>
<dbReference type="Gene3D" id="3.40.50.20">
    <property type="match status" value="1"/>
</dbReference>
<proteinExistence type="inferred from homology"/>
<dbReference type="SMART" id="SM01210">
    <property type="entry name" value="GARS_C"/>
    <property type="match status" value="1"/>
</dbReference>
<evidence type="ECO:0000256" key="6">
    <source>
        <dbReference type="ARBA" id="ARBA00022840"/>
    </source>
</evidence>
<dbReference type="GO" id="GO:0005524">
    <property type="term" value="F:ATP binding"/>
    <property type="evidence" value="ECO:0007669"/>
    <property type="project" value="UniProtKB-UniRule"/>
</dbReference>
<dbReference type="UniPathway" id="UPA00074">
    <property type="reaction ID" value="UER00125"/>
</dbReference>
<keyword evidence="5 10" id="KW-0658">Purine biosynthesis</keyword>
<dbReference type="PANTHER" id="PTHR43472:SF1">
    <property type="entry name" value="PHOSPHORIBOSYLAMINE--GLYCINE LIGASE, CHLOROPLASTIC"/>
    <property type="match status" value="1"/>
</dbReference>
<dbReference type="EMBL" id="FNVA01000003">
    <property type="protein sequence ID" value="SEG22832.1"/>
    <property type="molecule type" value="Genomic_DNA"/>
</dbReference>
<dbReference type="InterPro" id="IPR020560">
    <property type="entry name" value="PRibGlycinamide_synth_C-dom"/>
</dbReference>
<dbReference type="InterPro" id="IPR011761">
    <property type="entry name" value="ATP-grasp"/>
</dbReference>
<dbReference type="GO" id="GO:0006189">
    <property type="term" value="P:'de novo' IMP biosynthetic process"/>
    <property type="evidence" value="ECO:0007669"/>
    <property type="project" value="UniProtKB-UniRule"/>
</dbReference>
<dbReference type="PANTHER" id="PTHR43472">
    <property type="entry name" value="PHOSPHORIBOSYLAMINE--GLYCINE LIGASE"/>
    <property type="match status" value="1"/>
</dbReference>
<dbReference type="GO" id="GO:0004637">
    <property type="term" value="F:phosphoribosylamine-glycine ligase activity"/>
    <property type="evidence" value="ECO:0007669"/>
    <property type="project" value="UniProtKB-UniRule"/>
</dbReference>
<keyword evidence="6 11" id="KW-0067">ATP-binding</keyword>
<dbReference type="Pfam" id="PF01071">
    <property type="entry name" value="GARS_A"/>
    <property type="match status" value="1"/>
</dbReference>
<dbReference type="SUPFAM" id="SSF52440">
    <property type="entry name" value="PreATP-grasp domain"/>
    <property type="match status" value="1"/>
</dbReference>
<protein>
    <recommendedName>
        <fullName evidence="2 10">Phosphoribosylamine--glycine ligase</fullName>
        <ecNumber evidence="2 10">6.3.4.13</ecNumber>
    </recommendedName>
    <alternativeName>
        <fullName evidence="10">GARS</fullName>
    </alternativeName>
    <alternativeName>
        <fullName evidence="8 10">Glycinamide ribonucleotide synthetase</fullName>
    </alternativeName>
    <alternativeName>
        <fullName evidence="9 10">Phosphoribosylglycinamide synthetase</fullName>
    </alternativeName>
</protein>
<evidence type="ECO:0000256" key="11">
    <source>
        <dbReference type="PROSITE-ProRule" id="PRU00409"/>
    </source>
</evidence>
<dbReference type="EC" id="6.3.4.13" evidence="2 10"/>
<reference evidence="13 14" key="1">
    <citation type="submission" date="2016-10" db="EMBL/GenBank/DDBJ databases">
        <authorList>
            <person name="de Groot N.N."/>
        </authorList>
    </citation>
    <scope>NUCLEOTIDE SEQUENCE [LARGE SCALE GENOMIC DNA]</scope>
    <source>
        <strain evidence="13 14">DSM 22489</strain>
    </source>
</reference>
<keyword evidence="4 11" id="KW-0547">Nucleotide-binding</keyword>
<dbReference type="InterPro" id="IPR037123">
    <property type="entry name" value="PRibGlycinamide_synth_C_sf"/>
</dbReference>
<dbReference type="InterPro" id="IPR011054">
    <property type="entry name" value="Rudment_hybrid_motif"/>
</dbReference>
<evidence type="ECO:0000256" key="2">
    <source>
        <dbReference type="ARBA" id="ARBA00013255"/>
    </source>
</evidence>
<evidence type="ECO:0000259" key="12">
    <source>
        <dbReference type="PROSITE" id="PS50975"/>
    </source>
</evidence>
<evidence type="ECO:0000313" key="13">
    <source>
        <dbReference type="EMBL" id="SEG22832.1"/>
    </source>
</evidence>
<dbReference type="Gene3D" id="3.30.470.20">
    <property type="entry name" value="ATP-grasp fold, B domain"/>
    <property type="match status" value="1"/>
</dbReference>
<dbReference type="GO" id="GO:0009113">
    <property type="term" value="P:purine nucleobase biosynthetic process"/>
    <property type="evidence" value="ECO:0007669"/>
    <property type="project" value="InterPro"/>
</dbReference>
<dbReference type="InterPro" id="IPR013815">
    <property type="entry name" value="ATP_grasp_subdomain_1"/>
</dbReference>
<comment type="catalytic activity">
    <reaction evidence="10">
        <text>5-phospho-beta-D-ribosylamine + glycine + ATP = N(1)-(5-phospho-beta-D-ribosyl)glycinamide + ADP + phosphate + H(+)</text>
        <dbReference type="Rhea" id="RHEA:17453"/>
        <dbReference type="ChEBI" id="CHEBI:15378"/>
        <dbReference type="ChEBI" id="CHEBI:30616"/>
        <dbReference type="ChEBI" id="CHEBI:43474"/>
        <dbReference type="ChEBI" id="CHEBI:57305"/>
        <dbReference type="ChEBI" id="CHEBI:58681"/>
        <dbReference type="ChEBI" id="CHEBI:143788"/>
        <dbReference type="ChEBI" id="CHEBI:456216"/>
        <dbReference type="EC" id="6.3.4.13"/>
    </reaction>
</comment>
<dbReference type="NCBIfam" id="TIGR00877">
    <property type="entry name" value="purD"/>
    <property type="match status" value="1"/>
</dbReference>
<evidence type="ECO:0000256" key="10">
    <source>
        <dbReference type="HAMAP-Rule" id="MF_00138"/>
    </source>
</evidence>
<dbReference type="Pfam" id="PF02843">
    <property type="entry name" value="GARS_C"/>
    <property type="match status" value="1"/>
</dbReference>
<evidence type="ECO:0000256" key="4">
    <source>
        <dbReference type="ARBA" id="ARBA00022741"/>
    </source>
</evidence>
<comment type="similarity">
    <text evidence="7 10">Belongs to the GARS family.</text>
</comment>
<comment type="pathway">
    <text evidence="1 10">Purine metabolism; IMP biosynthesis via de novo pathway; N(1)-(5-phospho-D-ribosyl)glycinamide from 5-phospho-alpha-D-ribose 1-diphosphate: step 2/2.</text>
</comment>
<evidence type="ECO:0000313" key="14">
    <source>
        <dbReference type="Proteomes" id="UP000236728"/>
    </source>
</evidence>
<dbReference type="InterPro" id="IPR020561">
    <property type="entry name" value="PRibGlycinamid_synth_ATP-grasp"/>
</dbReference>
<feature type="domain" description="ATP-grasp" evidence="12">
    <location>
        <begin position="126"/>
        <end position="341"/>
    </location>
</feature>
<dbReference type="Pfam" id="PF02844">
    <property type="entry name" value="GARS_N"/>
    <property type="match status" value="1"/>
</dbReference>
<dbReference type="PROSITE" id="PS50975">
    <property type="entry name" value="ATP_GRASP"/>
    <property type="match status" value="1"/>
</dbReference>
<dbReference type="Gene3D" id="3.90.600.10">
    <property type="entry name" value="Phosphoribosylglycinamide synthetase, C-terminal domain"/>
    <property type="match status" value="1"/>
</dbReference>
<dbReference type="AlphaFoldDB" id="A0A1H5YGI8"/>
<dbReference type="Proteomes" id="UP000236728">
    <property type="component" value="Unassembled WGS sequence"/>
</dbReference>
<accession>A0A1H5YGI8</accession>
<keyword evidence="14" id="KW-1185">Reference proteome</keyword>
<dbReference type="InterPro" id="IPR000115">
    <property type="entry name" value="PRibGlycinamide_synth"/>
</dbReference>
<dbReference type="InterPro" id="IPR020562">
    <property type="entry name" value="PRibGlycinamide_synth_N"/>
</dbReference>
<evidence type="ECO:0000256" key="9">
    <source>
        <dbReference type="ARBA" id="ARBA00042864"/>
    </source>
</evidence>
<keyword evidence="3 10" id="KW-0436">Ligase</keyword>
<dbReference type="GO" id="GO:0046872">
    <property type="term" value="F:metal ion binding"/>
    <property type="evidence" value="ECO:0007669"/>
    <property type="project" value="InterPro"/>
</dbReference>
<dbReference type="HAMAP" id="MF_00138">
    <property type="entry name" value="GARS"/>
    <property type="match status" value="1"/>
</dbReference>
<dbReference type="SMART" id="SM01209">
    <property type="entry name" value="GARS_A"/>
    <property type="match status" value="1"/>
</dbReference>